<evidence type="ECO:0008006" key="4">
    <source>
        <dbReference type="Google" id="ProtNLM"/>
    </source>
</evidence>
<accession>A0AAV4IUG6</accession>
<feature type="compositionally biased region" description="Basic and acidic residues" evidence="1">
    <location>
        <begin position="682"/>
        <end position="695"/>
    </location>
</feature>
<feature type="compositionally biased region" description="Low complexity" evidence="1">
    <location>
        <begin position="142"/>
        <end position="161"/>
    </location>
</feature>
<feature type="compositionally biased region" description="Polar residues" evidence="1">
    <location>
        <begin position="806"/>
        <end position="822"/>
    </location>
</feature>
<feature type="region of interest" description="Disordered" evidence="1">
    <location>
        <begin position="1"/>
        <end position="214"/>
    </location>
</feature>
<protein>
    <recommendedName>
        <fullName evidence="4">BAT2 N-terminal domain-containing protein</fullName>
    </recommendedName>
</protein>
<feature type="compositionally biased region" description="Pro residues" evidence="1">
    <location>
        <begin position="548"/>
        <end position="612"/>
    </location>
</feature>
<evidence type="ECO:0000313" key="3">
    <source>
        <dbReference type="Proteomes" id="UP000762676"/>
    </source>
</evidence>
<name>A0AAV4IUG6_9GAST</name>
<feature type="region of interest" description="Disordered" evidence="1">
    <location>
        <begin position="265"/>
        <end position="423"/>
    </location>
</feature>
<feature type="compositionally biased region" description="Basic and acidic residues" evidence="1">
    <location>
        <begin position="356"/>
        <end position="365"/>
    </location>
</feature>
<proteinExistence type="predicted"/>
<feature type="region of interest" description="Disordered" evidence="1">
    <location>
        <begin position="441"/>
        <end position="479"/>
    </location>
</feature>
<feature type="compositionally biased region" description="Basic and acidic residues" evidence="1">
    <location>
        <begin position="48"/>
        <end position="64"/>
    </location>
</feature>
<feature type="region of interest" description="Disordered" evidence="1">
    <location>
        <begin position="516"/>
        <end position="706"/>
    </location>
</feature>
<feature type="compositionally biased region" description="Basic and acidic residues" evidence="1">
    <location>
        <begin position="169"/>
        <end position="183"/>
    </location>
</feature>
<evidence type="ECO:0000256" key="1">
    <source>
        <dbReference type="SAM" id="MobiDB-lite"/>
    </source>
</evidence>
<feature type="compositionally biased region" description="Polar residues" evidence="1">
    <location>
        <begin position="378"/>
        <end position="388"/>
    </location>
</feature>
<evidence type="ECO:0000313" key="2">
    <source>
        <dbReference type="EMBL" id="GFS14012.1"/>
    </source>
</evidence>
<dbReference type="EMBL" id="BMAT01002776">
    <property type="protein sequence ID" value="GFS14012.1"/>
    <property type="molecule type" value="Genomic_DNA"/>
</dbReference>
<feature type="compositionally biased region" description="Basic and acidic residues" evidence="1">
    <location>
        <begin position="276"/>
        <end position="335"/>
    </location>
</feature>
<feature type="compositionally biased region" description="Polar residues" evidence="1">
    <location>
        <begin position="459"/>
        <end position="472"/>
    </location>
</feature>
<feature type="compositionally biased region" description="Low complexity" evidence="1">
    <location>
        <begin position="20"/>
        <end position="44"/>
    </location>
</feature>
<organism evidence="2 3">
    <name type="scientific">Elysia marginata</name>
    <dbReference type="NCBI Taxonomy" id="1093978"/>
    <lineage>
        <taxon>Eukaryota</taxon>
        <taxon>Metazoa</taxon>
        <taxon>Spiralia</taxon>
        <taxon>Lophotrochozoa</taxon>
        <taxon>Mollusca</taxon>
        <taxon>Gastropoda</taxon>
        <taxon>Heterobranchia</taxon>
        <taxon>Euthyneura</taxon>
        <taxon>Panpulmonata</taxon>
        <taxon>Sacoglossa</taxon>
        <taxon>Placobranchoidea</taxon>
        <taxon>Plakobranchidae</taxon>
        <taxon>Elysia</taxon>
    </lineage>
</organism>
<dbReference type="Proteomes" id="UP000762676">
    <property type="component" value="Unassembled WGS sequence"/>
</dbReference>
<feature type="region of interest" description="Disordered" evidence="1">
    <location>
        <begin position="898"/>
        <end position="1148"/>
    </location>
</feature>
<sequence>MGHNLITKPFGHSMAQHGGQLQQQQPEPLFQSPQQQQQPSFQSPAGRSQERGRAVALSEADRARQSKTLDSQFVYSDSQVSHWRQDPQHGGRQGLTSNRERGGPSEFSPGAFRNSPRGRDSSSFHARSRDSPAAQQRDRRSGSGNRSRSPPGSNPSASSNSTHRPAGFEQRRGRVEMHPRNRETPTNSSPSFDPSTNDQPLDFQRPTAVLSTEQAVQQDMARTMQAMWYRDKDGPAPLLSFGGRQLQQQQQPRAEELVLPLQFGKNAAKKTPQAIMEEKLRKEREERQKKEMELRKKKEDEERQKWEKEREERHRRQEEERQKEEKELETRRRNFGEFFTPGKERPRVGPQFNNRNQEENEHLDNPPRPGRSAGNDFLRTNQTPQNPYGYSGVRFQGETDSPGSFPKEGYSHAAHLPAEKAKWTDDASNIWDRADKGENTLQRSAPLHMPNRGGFQRGSHVTNNPARGNLHQSGIPFGPGRRNFKEVPHIHESMNIWDTHDHTERDALDKPADVIHARTEPGPRSAPEPRFGPAPGPRFGPATAPGPRFGPAPAPAPGPRFGPAPAPAPGPRPATAPGPRSGPAPGPRSAPAPGPRFAPAPRFGPAPGPRYGPVPSDVRPEAGTDRFKQTNIWDAHDHAEREAPDKPAERILARTGPRGQWPKESTDRFEPTNIWDAQDQVNDGKERSNVPDRMTHGRGGPAMRRPFGARILTNRGGHGRVMDDWEHIEHEPQVAPTNLPVGSFRGRGSDRAQQGVLVRGAMRGKGITRGNFAFHAEDPQKQANHDFVDDNAFNAPVSKNSASVVYPNSFQRPSSHQGNLGSKNELGFQDKNSVGNQPQRGGYQGAGGGYQSKNHWENSNVGSYLPRGGLPTGHPQGQPLAGRWRGRHQFAETEHVEAQWQDTYEDRGSQFEPVSCDEGSEFSGEPAPWEQNKGWNMGARVARGRGGNSRPGRGFAARGREFTSHGRGFGSAKPLEDSSSSESGDALYSEGVSELQEANQHFRTPMSREALNVQRGRGLRSRVAPFGRGAENRAGRGMPMSRGTENPRGRVGGRGINRQHSEPLFESFSESDTEQPWEGEYQKPQQQGRGGRLLRDSPNISPDWSTGRGVPSYRGNASLGGRGATREAARDSGAQFRGRGRGLLPTPM</sequence>
<reference evidence="2 3" key="1">
    <citation type="journal article" date="2021" name="Elife">
        <title>Chloroplast acquisition without the gene transfer in kleptoplastic sea slugs, Plakobranchus ocellatus.</title>
        <authorList>
            <person name="Maeda T."/>
            <person name="Takahashi S."/>
            <person name="Yoshida T."/>
            <person name="Shimamura S."/>
            <person name="Takaki Y."/>
            <person name="Nagai Y."/>
            <person name="Toyoda A."/>
            <person name="Suzuki Y."/>
            <person name="Arimoto A."/>
            <person name="Ishii H."/>
            <person name="Satoh N."/>
            <person name="Nishiyama T."/>
            <person name="Hasebe M."/>
            <person name="Maruyama T."/>
            <person name="Minagawa J."/>
            <person name="Obokata J."/>
            <person name="Shigenobu S."/>
        </authorList>
    </citation>
    <scope>NUCLEOTIDE SEQUENCE [LARGE SCALE GENOMIC DNA]</scope>
</reference>
<feature type="compositionally biased region" description="Polar residues" evidence="1">
    <location>
        <begin position="184"/>
        <end position="199"/>
    </location>
</feature>
<feature type="region of interest" description="Disordered" evidence="1">
    <location>
        <begin position="806"/>
        <end position="860"/>
    </location>
</feature>
<keyword evidence="3" id="KW-1185">Reference proteome</keyword>
<gene>
    <name evidence="2" type="ORF">ElyMa_001413000</name>
</gene>
<comment type="caution">
    <text evidence="2">The sequence shown here is derived from an EMBL/GenBank/DDBJ whole genome shotgun (WGS) entry which is preliminary data.</text>
</comment>
<feature type="compositionally biased region" description="Polar residues" evidence="1">
    <location>
        <begin position="830"/>
        <end position="839"/>
    </location>
</feature>
<feature type="compositionally biased region" description="Basic and acidic residues" evidence="1">
    <location>
        <begin position="117"/>
        <end position="141"/>
    </location>
</feature>
<dbReference type="AlphaFoldDB" id="A0AAV4IUG6"/>
<feature type="compositionally biased region" description="Pro residues" evidence="1">
    <location>
        <begin position="524"/>
        <end position="538"/>
    </location>
</feature>
<feature type="compositionally biased region" description="Polar residues" evidence="1">
    <location>
        <begin position="66"/>
        <end position="82"/>
    </location>
</feature>
<feature type="compositionally biased region" description="Basic and acidic residues" evidence="1">
    <location>
        <begin position="618"/>
        <end position="652"/>
    </location>
</feature>